<dbReference type="PANTHER" id="PTHR23512:SF3">
    <property type="entry name" value="MAJOR FACILITATOR SUPERFAMILY DOMAIN-CONTAINING PROTEIN 1"/>
    <property type="match status" value="1"/>
</dbReference>
<feature type="transmembrane region" description="Helical" evidence="8">
    <location>
        <begin position="47"/>
        <end position="69"/>
    </location>
</feature>
<evidence type="ECO:0000256" key="4">
    <source>
        <dbReference type="ARBA" id="ARBA00022692"/>
    </source>
</evidence>
<feature type="transmembrane region" description="Helical" evidence="8">
    <location>
        <begin position="89"/>
        <end position="110"/>
    </location>
</feature>
<organism evidence="9 10">
    <name type="scientific">Intoshia linei</name>
    <dbReference type="NCBI Taxonomy" id="1819745"/>
    <lineage>
        <taxon>Eukaryota</taxon>
        <taxon>Metazoa</taxon>
        <taxon>Spiralia</taxon>
        <taxon>Lophotrochozoa</taxon>
        <taxon>Mesozoa</taxon>
        <taxon>Orthonectida</taxon>
        <taxon>Rhopaluridae</taxon>
        <taxon>Intoshia</taxon>
    </lineage>
</organism>
<dbReference type="PANTHER" id="PTHR23512">
    <property type="entry name" value="MAJOR FACILITATOR SUPERFAMILY DOMAIN-CONTAINING PROTEIN 1"/>
    <property type="match status" value="1"/>
</dbReference>
<proteinExistence type="inferred from homology"/>
<reference evidence="9 10" key="1">
    <citation type="submission" date="2016-04" db="EMBL/GenBank/DDBJ databases">
        <title>The genome of Intoshia linei affirms orthonectids as highly simplified spiralians.</title>
        <authorList>
            <person name="Mikhailov K.V."/>
            <person name="Slusarev G.S."/>
            <person name="Nikitin M.A."/>
            <person name="Logacheva M.D."/>
            <person name="Penin A."/>
            <person name="Aleoshin V."/>
            <person name="Panchin Y.V."/>
        </authorList>
    </citation>
    <scope>NUCLEOTIDE SEQUENCE [LARGE SCALE GENOMIC DNA]</scope>
    <source>
        <strain evidence="9">Intl2013</strain>
        <tissue evidence="9">Whole animal</tissue>
    </source>
</reference>
<comment type="caution">
    <text evidence="9">The sequence shown here is derived from an EMBL/GenBank/DDBJ whole genome shotgun (WGS) entry which is preliminary data.</text>
</comment>
<name>A0A177AQE9_9BILA</name>
<keyword evidence="10" id="KW-1185">Reference proteome</keyword>
<dbReference type="InterPro" id="IPR052187">
    <property type="entry name" value="MFSD1"/>
</dbReference>
<feature type="transmembrane region" description="Helical" evidence="8">
    <location>
        <begin position="122"/>
        <end position="141"/>
    </location>
</feature>
<evidence type="ECO:0000256" key="2">
    <source>
        <dbReference type="ARBA" id="ARBA00008335"/>
    </source>
</evidence>
<dbReference type="AlphaFoldDB" id="A0A177AQE9"/>
<evidence type="ECO:0000256" key="3">
    <source>
        <dbReference type="ARBA" id="ARBA00022448"/>
    </source>
</evidence>
<dbReference type="SUPFAM" id="SSF103473">
    <property type="entry name" value="MFS general substrate transporter"/>
    <property type="match status" value="1"/>
</dbReference>
<dbReference type="InterPro" id="IPR036259">
    <property type="entry name" value="MFS_trans_sf"/>
</dbReference>
<evidence type="ECO:0000256" key="7">
    <source>
        <dbReference type="ARBA" id="ARBA00023228"/>
    </source>
</evidence>
<evidence type="ECO:0008006" key="11">
    <source>
        <dbReference type="Google" id="ProtNLM"/>
    </source>
</evidence>
<protein>
    <recommendedName>
        <fullName evidence="11">Major facilitator superfamily (MFS) profile domain-containing protein</fullName>
    </recommendedName>
</protein>
<dbReference type="Gene3D" id="1.20.1250.20">
    <property type="entry name" value="MFS general substrate transporter like domains"/>
    <property type="match status" value="1"/>
</dbReference>
<gene>
    <name evidence="9" type="ORF">A3Q56_08047</name>
</gene>
<evidence type="ECO:0000256" key="6">
    <source>
        <dbReference type="ARBA" id="ARBA00023136"/>
    </source>
</evidence>
<evidence type="ECO:0000256" key="8">
    <source>
        <dbReference type="SAM" id="Phobius"/>
    </source>
</evidence>
<keyword evidence="6 8" id="KW-0472">Membrane</keyword>
<keyword evidence="3" id="KW-0813">Transport</keyword>
<keyword evidence="4 8" id="KW-0812">Transmembrane</keyword>
<comment type="subcellular location">
    <subcellularLocation>
        <location evidence="1">Lysosome membrane</location>
        <topology evidence="1">Multi-pass membrane protein</topology>
    </subcellularLocation>
</comment>
<evidence type="ECO:0000313" key="9">
    <source>
        <dbReference type="EMBL" id="OAF64227.1"/>
    </source>
</evidence>
<evidence type="ECO:0000256" key="5">
    <source>
        <dbReference type="ARBA" id="ARBA00022989"/>
    </source>
</evidence>
<keyword evidence="7" id="KW-0458">Lysosome</keyword>
<dbReference type="EMBL" id="LWCA01002010">
    <property type="protein sequence ID" value="OAF64227.1"/>
    <property type="molecule type" value="Genomic_DNA"/>
</dbReference>
<evidence type="ECO:0000313" key="10">
    <source>
        <dbReference type="Proteomes" id="UP000078046"/>
    </source>
</evidence>
<dbReference type="Proteomes" id="UP000078046">
    <property type="component" value="Unassembled WGS sequence"/>
</dbReference>
<keyword evidence="5 8" id="KW-1133">Transmembrane helix</keyword>
<sequence>MIVEELNNSENKCCSTSLLSNDSETSLIPSANEFNDTTEHKFIKSRWFRYIVAILIIFLPIGVFCCFDAPSAMAKEMANYPPGVDASKIMFLMSFYSLPNIVFAFIGGFVVDSVLGLRNGAITFAITVFVGYTIEIIGVFSNQLWLMCVGRLIFGLGGESLQSIWRS</sequence>
<dbReference type="GO" id="GO:0005765">
    <property type="term" value="C:lysosomal membrane"/>
    <property type="evidence" value="ECO:0007669"/>
    <property type="project" value="UniProtKB-SubCell"/>
</dbReference>
<evidence type="ECO:0000256" key="1">
    <source>
        <dbReference type="ARBA" id="ARBA00004155"/>
    </source>
</evidence>
<dbReference type="OrthoDB" id="424834at2759"/>
<accession>A0A177AQE9</accession>
<comment type="similarity">
    <text evidence="2">Belongs to the major facilitator superfamily.</text>
</comment>